<reference evidence="8" key="2">
    <citation type="submission" date="2025-08" db="UniProtKB">
        <authorList>
            <consortium name="RefSeq"/>
        </authorList>
    </citation>
    <scope>IDENTIFICATION</scope>
    <source>
        <strain evidence="8">14028-0561.14</strain>
        <tissue evidence="8">Whole fly</tissue>
    </source>
</reference>
<evidence type="ECO:0000259" key="6">
    <source>
        <dbReference type="Pfam" id="PF06271"/>
    </source>
</evidence>
<keyword evidence="3 5" id="KW-1133">Transmembrane helix</keyword>
<evidence type="ECO:0000256" key="1">
    <source>
        <dbReference type="ARBA" id="ARBA00004141"/>
    </source>
</evidence>
<feature type="domain" description="RDD" evidence="6">
    <location>
        <begin position="101"/>
        <end position="200"/>
    </location>
</feature>
<keyword evidence="7" id="KW-1185">Reference proteome</keyword>
<evidence type="ECO:0000256" key="2">
    <source>
        <dbReference type="ARBA" id="ARBA00022692"/>
    </source>
</evidence>
<sequence length="288" mass="32714">MSKEQNLCAKEAYFASLDEWAKQAHQAQEAMLGFPAYLLAKYPQLFRTPNGGQPRDTFGLYQPRPIQAAAQAGALGILPGQNNRPDHRRLRHRRSGYLVTLAPLWKRAVAQAIDIYLLIFLKVLIARLLVSQFPGIGKELVWWVVTDDVIMYYFLASLSPQTLLARTLLKLAGLCYEPLWTSCCNGTTPGKWLMGIRIVTAGAVVQFRRNGGLNYRQAQNVLAYPAGRLNIRRAIFRSLVKLFVVTIILPITNALIFNRYGATYDQWTKTIVVEAKSDFRFIQIRNRR</sequence>
<proteinExistence type="predicted"/>
<name>A0ABM4GDR1_DROKI</name>
<dbReference type="GeneID" id="108078360"/>
<evidence type="ECO:0000256" key="3">
    <source>
        <dbReference type="ARBA" id="ARBA00022989"/>
    </source>
</evidence>
<dbReference type="PANTHER" id="PTHR13659:SF5">
    <property type="entry name" value="PROTEIN FAM8A1"/>
    <property type="match status" value="1"/>
</dbReference>
<protein>
    <submittedName>
        <fullName evidence="8">Protein FAM8A1-like isoform X1</fullName>
    </submittedName>
</protein>
<dbReference type="InterPro" id="IPR010432">
    <property type="entry name" value="RDD"/>
</dbReference>
<organism evidence="7 8">
    <name type="scientific">Drosophila kikkawai</name>
    <name type="common">Fruit fly</name>
    <dbReference type="NCBI Taxonomy" id="30033"/>
    <lineage>
        <taxon>Eukaryota</taxon>
        <taxon>Metazoa</taxon>
        <taxon>Ecdysozoa</taxon>
        <taxon>Arthropoda</taxon>
        <taxon>Hexapoda</taxon>
        <taxon>Insecta</taxon>
        <taxon>Pterygota</taxon>
        <taxon>Neoptera</taxon>
        <taxon>Endopterygota</taxon>
        <taxon>Diptera</taxon>
        <taxon>Brachycera</taxon>
        <taxon>Muscomorpha</taxon>
        <taxon>Ephydroidea</taxon>
        <taxon>Drosophilidae</taxon>
        <taxon>Drosophila</taxon>
        <taxon>Sophophora</taxon>
    </lineage>
</organism>
<keyword evidence="2 5" id="KW-0812">Transmembrane</keyword>
<reference evidence="7" key="1">
    <citation type="submission" date="2025-05" db="UniProtKB">
        <authorList>
            <consortium name="RefSeq"/>
        </authorList>
    </citation>
    <scope>NUCLEOTIDE SEQUENCE [LARGE SCALE GENOMIC DNA]</scope>
    <source>
        <strain evidence="7">14028-0561.14</strain>
    </source>
</reference>
<evidence type="ECO:0000256" key="5">
    <source>
        <dbReference type="SAM" id="Phobius"/>
    </source>
</evidence>
<dbReference type="PANTHER" id="PTHR13659">
    <property type="entry name" value="AUTOSOMAL HIGHLY CONSERVED PROTEIN"/>
    <property type="match status" value="1"/>
</dbReference>
<evidence type="ECO:0000256" key="4">
    <source>
        <dbReference type="ARBA" id="ARBA00023136"/>
    </source>
</evidence>
<dbReference type="Pfam" id="PF06271">
    <property type="entry name" value="RDD"/>
    <property type="match status" value="1"/>
</dbReference>
<feature type="transmembrane region" description="Helical" evidence="5">
    <location>
        <begin position="238"/>
        <end position="257"/>
    </location>
</feature>
<keyword evidence="4 5" id="KW-0472">Membrane</keyword>
<evidence type="ECO:0000313" key="8">
    <source>
        <dbReference type="RefSeq" id="XP_070140840.1"/>
    </source>
</evidence>
<gene>
    <name evidence="8" type="primary">LOC108078360</name>
</gene>
<dbReference type="Proteomes" id="UP001652661">
    <property type="component" value="Chromosome 2R"/>
</dbReference>
<dbReference type="RefSeq" id="XP_070140840.1">
    <property type="nucleotide sequence ID" value="XM_070284739.1"/>
</dbReference>
<comment type="subcellular location">
    <subcellularLocation>
        <location evidence="1">Membrane</location>
        <topology evidence="1">Multi-pass membrane protein</topology>
    </subcellularLocation>
</comment>
<evidence type="ECO:0000313" key="7">
    <source>
        <dbReference type="Proteomes" id="UP001652661"/>
    </source>
</evidence>
<dbReference type="InterPro" id="IPR039871">
    <property type="entry name" value="FAM8A1"/>
</dbReference>
<accession>A0ABM4GDR1</accession>